<gene>
    <name evidence="1" type="ORF">MNBD_ALPHA05-1101</name>
</gene>
<accession>A0A3B0S9T6</accession>
<name>A0A3B0S9T6_9ZZZZ</name>
<protein>
    <submittedName>
        <fullName evidence="1">Uncharacterized protein</fullName>
    </submittedName>
</protein>
<dbReference type="EMBL" id="UOEH01000220">
    <property type="protein sequence ID" value="VAV97268.1"/>
    <property type="molecule type" value="Genomic_DNA"/>
</dbReference>
<dbReference type="AlphaFoldDB" id="A0A3B0S9T6"/>
<organism evidence="1">
    <name type="scientific">hydrothermal vent metagenome</name>
    <dbReference type="NCBI Taxonomy" id="652676"/>
    <lineage>
        <taxon>unclassified sequences</taxon>
        <taxon>metagenomes</taxon>
        <taxon>ecological metagenomes</taxon>
    </lineage>
</organism>
<reference evidence="1" key="1">
    <citation type="submission" date="2018-06" db="EMBL/GenBank/DDBJ databases">
        <authorList>
            <person name="Zhirakovskaya E."/>
        </authorList>
    </citation>
    <scope>NUCLEOTIDE SEQUENCE</scope>
</reference>
<evidence type="ECO:0000313" key="1">
    <source>
        <dbReference type="EMBL" id="VAV97268.1"/>
    </source>
</evidence>
<proteinExistence type="predicted"/>
<sequence>MAKRIKRSGILLSLQLCHRMYKSILRHNFHPRFRLQCIPYSITKLDKIRRDVINMRSHRNYYLTQTTPRKAHA</sequence>